<comment type="similarity">
    <text evidence="1">Belongs to the glycosyl hydrolase 63 family.</text>
</comment>
<name>A0A9D2DUN0_9FIRM</name>
<dbReference type="Pfam" id="PF22422">
    <property type="entry name" value="MGH1-like_GH"/>
    <property type="match status" value="1"/>
</dbReference>
<dbReference type="InterPro" id="IPR008928">
    <property type="entry name" value="6-hairpin_glycosidase_sf"/>
</dbReference>
<dbReference type="InterPro" id="IPR054491">
    <property type="entry name" value="MGH1-like_GH"/>
</dbReference>
<proteinExistence type="inferred from homology"/>
<evidence type="ECO:0000256" key="1">
    <source>
        <dbReference type="ARBA" id="ARBA00010833"/>
    </source>
</evidence>
<reference evidence="5" key="1">
    <citation type="journal article" date="2021" name="PeerJ">
        <title>Extensive microbial diversity within the chicken gut microbiome revealed by metagenomics and culture.</title>
        <authorList>
            <person name="Gilroy R."/>
            <person name="Ravi A."/>
            <person name="Getino M."/>
            <person name="Pursley I."/>
            <person name="Horton D.L."/>
            <person name="Alikhan N.F."/>
            <person name="Baker D."/>
            <person name="Gharbi K."/>
            <person name="Hall N."/>
            <person name="Watson M."/>
            <person name="Adriaenssens E.M."/>
            <person name="Foster-Nyarko E."/>
            <person name="Jarju S."/>
            <person name="Secka A."/>
            <person name="Antonio M."/>
            <person name="Oren A."/>
            <person name="Chaudhuri R.R."/>
            <person name="La Ragione R."/>
            <person name="Hildebrand F."/>
            <person name="Pallen M.J."/>
        </authorList>
    </citation>
    <scope>NUCLEOTIDE SEQUENCE</scope>
    <source>
        <strain evidence="5">14324</strain>
    </source>
</reference>
<sequence>MLEQKYLDYEKSIRKFVKDNVENVLKEPREFIHYPFIDPGSIYDGNVWDWDTFWSVYGLLGMMEEFDQETQERILVHAKGNVYNFFDHQLEDGYIPMMIEAFKWPEPYLNMKHKEGILMNMHKPFLCQQICLISNYIKDFSWMEEQYPKLLKYFACYDKNYYFDSCGLYVWCDDIMIGMDNDPATFGRPKFSTANIFLNSFMVEEMRCMAEISRALNKDEIAAEFMDKRENLIQAVQAECWDKRDKFFYSADVDVKTRKFDWFHEGLGVFWKTLPIKIRVWSGFIPMLEGFATEDEAKSLVEHWKDESTFNSPYGITTLAKDEKMFDLSVTNNPSNWLGPIWLVANYVVFKGFLNYGFREEAEEMCRRTLLLLGRDLEETGSLHEYYDPFTGRPIMNGGFINWNILAVNMVGDLNEKKD</sequence>
<dbReference type="PANTHER" id="PTHR10412:SF11">
    <property type="entry name" value="MANNOSYL-OLIGOSACCHARIDE GLUCOSIDASE"/>
    <property type="match status" value="1"/>
</dbReference>
<dbReference type="AlphaFoldDB" id="A0A9D2DUN0"/>
<dbReference type="GO" id="GO:0004573">
    <property type="term" value="F:Glc3Man9GlcNAc2 oligosaccharide glucosidase activity"/>
    <property type="evidence" value="ECO:0007669"/>
    <property type="project" value="InterPro"/>
</dbReference>
<dbReference type="Proteomes" id="UP000824041">
    <property type="component" value="Unassembled WGS sequence"/>
</dbReference>
<dbReference type="GO" id="GO:0009311">
    <property type="term" value="P:oligosaccharide metabolic process"/>
    <property type="evidence" value="ECO:0007669"/>
    <property type="project" value="InterPro"/>
</dbReference>
<gene>
    <name evidence="5" type="ORF">IAA21_11635</name>
</gene>
<feature type="domain" description="Mannosylglycerate hydrolase MGH1-like glycoside hydrolase" evidence="4">
    <location>
        <begin position="84"/>
        <end position="395"/>
    </location>
</feature>
<evidence type="ECO:0000256" key="3">
    <source>
        <dbReference type="ARBA" id="ARBA00023295"/>
    </source>
</evidence>
<comment type="caution">
    <text evidence="5">The sequence shown here is derived from an EMBL/GenBank/DDBJ whole genome shotgun (WGS) entry which is preliminary data.</text>
</comment>
<dbReference type="EMBL" id="DXBU01000155">
    <property type="protein sequence ID" value="HIZ23425.1"/>
    <property type="molecule type" value="Genomic_DNA"/>
</dbReference>
<keyword evidence="2" id="KW-0378">Hydrolase</keyword>
<evidence type="ECO:0000259" key="4">
    <source>
        <dbReference type="Pfam" id="PF22422"/>
    </source>
</evidence>
<protein>
    <submittedName>
        <fullName evidence="5">Trehalase / alfa-L-rhamnosidase / mannosyl oligosaccharide glucosidase</fullName>
    </submittedName>
</protein>
<evidence type="ECO:0000313" key="5">
    <source>
        <dbReference type="EMBL" id="HIZ23425.1"/>
    </source>
</evidence>
<keyword evidence="3" id="KW-0326">Glycosidase</keyword>
<dbReference type="InterPro" id="IPR004888">
    <property type="entry name" value="Glycoside_hydrolase_63"/>
</dbReference>
<dbReference type="InterPro" id="IPR012341">
    <property type="entry name" value="6hp_glycosidase-like_sf"/>
</dbReference>
<evidence type="ECO:0000313" key="6">
    <source>
        <dbReference type="Proteomes" id="UP000824041"/>
    </source>
</evidence>
<dbReference type="SUPFAM" id="SSF48208">
    <property type="entry name" value="Six-hairpin glycosidases"/>
    <property type="match status" value="1"/>
</dbReference>
<dbReference type="PANTHER" id="PTHR10412">
    <property type="entry name" value="MANNOSYL-OLIGOSACCHARIDE GLUCOSIDASE"/>
    <property type="match status" value="1"/>
</dbReference>
<reference evidence="5" key="2">
    <citation type="submission" date="2021-04" db="EMBL/GenBank/DDBJ databases">
        <authorList>
            <person name="Gilroy R."/>
        </authorList>
    </citation>
    <scope>NUCLEOTIDE SEQUENCE</scope>
    <source>
        <strain evidence="5">14324</strain>
    </source>
</reference>
<dbReference type="Gene3D" id="1.50.10.10">
    <property type="match status" value="1"/>
</dbReference>
<organism evidence="5 6">
    <name type="scientific">Candidatus Blautia faecigallinarum</name>
    <dbReference type="NCBI Taxonomy" id="2838488"/>
    <lineage>
        <taxon>Bacteria</taxon>
        <taxon>Bacillati</taxon>
        <taxon>Bacillota</taxon>
        <taxon>Clostridia</taxon>
        <taxon>Lachnospirales</taxon>
        <taxon>Lachnospiraceae</taxon>
        <taxon>Blautia</taxon>
    </lineage>
</organism>
<accession>A0A9D2DUN0</accession>
<evidence type="ECO:0000256" key="2">
    <source>
        <dbReference type="ARBA" id="ARBA00022801"/>
    </source>
</evidence>
<dbReference type="GO" id="GO:0006487">
    <property type="term" value="P:protein N-linked glycosylation"/>
    <property type="evidence" value="ECO:0007669"/>
    <property type="project" value="TreeGrafter"/>
</dbReference>